<dbReference type="InterPro" id="IPR036890">
    <property type="entry name" value="HATPase_C_sf"/>
</dbReference>
<dbReference type="AlphaFoldDB" id="A0A371RKE8"/>
<evidence type="ECO:0000256" key="12">
    <source>
        <dbReference type="SAM" id="Phobius"/>
    </source>
</evidence>
<evidence type="ECO:0000259" key="13">
    <source>
        <dbReference type="PROSITE" id="PS50109"/>
    </source>
</evidence>
<feature type="transmembrane region" description="Helical" evidence="12">
    <location>
        <begin position="203"/>
        <end position="222"/>
    </location>
</feature>
<proteinExistence type="predicted"/>
<dbReference type="EMBL" id="QUQO01000001">
    <property type="protein sequence ID" value="RFB05942.1"/>
    <property type="molecule type" value="Genomic_DNA"/>
</dbReference>
<evidence type="ECO:0000256" key="10">
    <source>
        <dbReference type="ARBA" id="ARBA00023136"/>
    </source>
</evidence>
<dbReference type="PROSITE" id="PS50885">
    <property type="entry name" value="HAMP"/>
    <property type="match status" value="1"/>
</dbReference>
<evidence type="ECO:0000256" key="9">
    <source>
        <dbReference type="ARBA" id="ARBA00023012"/>
    </source>
</evidence>
<keyword evidence="16" id="KW-1185">Reference proteome</keyword>
<evidence type="ECO:0000256" key="6">
    <source>
        <dbReference type="ARBA" id="ARBA00022692"/>
    </source>
</evidence>
<dbReference type="Pfam" id="PF02518">
    <property type="entry name" value="HATPase_c"/>
    <property type="match status" value="1"/>
</dbReference>
<keyword evidence="10 12" id="KW-0472">Membrane</keyword>
<reference evidence="15 16" key="1">
    <citation type="submission" date="2018-08" db="EMBL/GenBank/DDBJ databases">
        <title>Parvularcula sp. SM1705, isolated from surface water of the South Sea China.</title>
        <authorList>
            <person name="Sun L."/>
        </authorList>
    </citation>
    <scope>NUCLEOTIDE SEQUENCE [LARGE SCALE GENOMIC DNA]</scope>
    <source>
        <strain evidence="15 16">SM1705</strain>
    </source>
</reference>
<dbReference type="InterPro" id="IPR050428">
    <property type="entry name" value="TCS_sensor_his_kinase"/>
</dbReference>
<keyword evidence="4" id="KW-0597">Phosphoprotein</keyword>
<feature type="region of interest" description="Disordered" evidence="11">
    <location>
        <begin position="515"/>
        <end position="540"/>
    </location>
</feature>
<organism evidence="15 16">
    <name type="scientific">Parvularcula marina</name>
    <dbReference type="NCBI Taxonomy" id="2292771"/>
    <lineage>
        <taxon>Bacteria</taxon>
        <taxon>Pseudomonadati</taxon>
        <taxon>Pseudomonadota</taxon>
        <taxon>Alphaproteobacteria</taxon>
        <taxon>Parvularculales</taxon>
        <taxon>Parvularculaceae</taxon>
        <taxon>Parvularcula</taxon>
    </lineage>
</organism>
<keyword evidence="8 12" id="KW-1133">Transmembrane helix</keyword>
<comment type="catalytic activity">
    <reaction evidence="1">
        <text>ATP + protein L-histidine = ADP + protein N-phospho-L-histidine.</text>
        <dbReference type="EC" id="2.7.13.3"/>
    </reaction>
</comment>
<dbReference type="InterPro" id="IPR003661">
    <property type="entry name" value="HisK_dim/P_dom"/>
</dbReference>
<dbReference type="CDD" id="cd00082">
    <property type="entry name" value="HisKA"/>
    <property type="match status" value="1"/>
</dbReference>
<dbReference type="EC" id="2.7.13.3" evidence="3"/>
<dbReference type="Pfam" id="PF00672">
    <property type="entry name" value="HAMP"/>
    <property type="match status" value="1"/>
</dbReference>
<dbReference type="PANTHER" id="PTHR45436:SF8">
    <property type="entry name" value="HISTIDINE KINASE"/>
    <property type="match status" value="1"/>
</dbReference>
<gene>
    <name evidence="15" type="ORF">DX908_12105</name>
</gene>
<evidence type="ECO:0000256" key="11">
    <source>
        <dbReference type="SAM" id="MobiDB-lite"/>
    </source>
</evidence>
<dbReference type="SMART" id="SM00304">
    <property type="entry name" value="HAMP"/>
    <property type="match status" value="1"/>
</dbReference>
<accession>A0A371RKE8</accession>
<dbReference type="PANTHER" id="PTHR45436">
    <property type="entry name" value="SENSOR HISTIDINE KINASE YKOH"/>
    <property type="match status" value="1"/>
</dbReference>
<dbReference type="Proteomes" id="UP000264589">
    <property type="component" value="Unassembled WGS sequence"/>
</dbReference>
<name>A0A371RKE8_9PROT</name>
<evidence type="ECO:0000256" key="7">
    <source>
        <dbReference type="ARBA" id="ARBA00022777"/>
    </source>
</evidence>
<dbReference type="InterPro" id="IPR005467">
    <property type="entry name" value="His_kinase_dom"/>
</dbReference>
<dbReference type="GO" id="GO:0000155">
    <property type="term" value="F:phosphorelay sensor kinase activity"/>
    <property type="evidence" value="ECO:0007669"/>
    <property type="project" value="InterPro"/>
</dbReference>
<keyword evidence="6 12" id="KW-0812">Transmembrane</keyword>
<dbReference type="SMART" id="SM00388">
    <property type="entry name" value="HisKA"/>
    <property type="match status" value="1"/>
</dbReference>
<dbReference type="InterPro" id="IPR003594">
    <property type="entry name" value="HATPase_dom"/>
</dbReference>
<comment type="subcellular location">
    <subcellularLocation>
        <location evidence="2">Membrane</location>
    </subcellularLocation>
</comment>
<dbReference type="Gene3D" id="1.10.287.130">
    <property type="match status" value="1"/>
</dbReference>
<dbReference type="Pfam" id="PF00512">
    <property type="entry name" value="HisKA"/>
    <property type="match status" value="1"/>
</dbReference>
<dbReference type="InParanoid" id="A0A371RKE8"/>
<dbReference type="PROSITE" id="PS50109">
    <property type="entry name" value="HIS_KIN"/>
    <property type="match status" value="1"/>
</dbReference>
<keyword evidence="5" id="KW-0808">Transferase</keyword>
<dbReference type="Gene3D" id="3.30.565.10">
    <property type="entry name" value="Histidine kinase-like ATPase, C-terminal domain"/>
    <property type="match status" value="1"/>
</dbReference>
<evidence type="ECO:0000259" key="14">
    <source>
        <dbReference type="PROSITE" id="PS50885"/>
    </source>
</evidence>
<dbReference type="SMART" id="SM00387">
    <property type="entry name" value="HATPase_c"/>
    <property type="match status" value="1"/>
</dbReference>
<evidence type="ECO:0000313" key="16">
    <source>
        <dbReference type="Proteomes" id="UP000264589"/>
    </source>
</evidence>
<dbReference type="Gene3D" id="6.10.340.10">
    <property type="match status" value="1"/>
</dbReference>
<dbReference type="SUPFAM" id="SSF55874">
    <property type="entry name" value="ATPase domain of HSP90 chaperone/DNA topoisomerase II/histidine kinase"/>
    <property type="match status" value="1"/>
</dbReference>
<comment type="caution">
    <text evidence="15">The sequence shown here is derived from an EMBL/GenBank/DDBJ whole genome shotgun (WGS) entry which is preliminary data.</text>
</comment>
<evidence type="ECO:0000256" key="5">
    <source>
        <dbReference type="ARBA" id="ARBA00022679"/>
    </source>
</evidence>
<evidence type="ECO:0000256" key="1">
    <source>
        <dbReference type="ARBA" id="ARBA00000085"/>
    </source>
</evidence>
<keyword evidence="7 15" id="KW-0418">Kinase</keyword>
<feature type="domain" description="HAMP" evidence="14">
    <location>
        <begin position="224"/>
        <end position="277"/>
    </location>
</feature>
<sequence>MEGNRGMGATAEIRRRLGHSRFLPRAIRTSAFRYTLAYFIVFIVSFAGIGLIVFASTLNATMKRLDLELEADLAYFAQVNISQGPDGWAGLTAVASEVARLKVIERDSLYAVYVGPKLRQLTSDIGILPPKAINNPNMFRFEYPARVLNYETGQIETETRPAVGRVATFLYAGAEGEEKVPAIILTARDTSEISRVTDAASAIAIRVMIFAPFLALILGLLFSSTFLRRVDRIGQTVKAIRDGDLTKRIALTGTRDEFDTLSDNINAMLDQIERLMTGMRQVSDNIAHDLRSPLTRIKARLDSALNDPEANLEDILDRTNLDVERLLATFNALLSITRIESGEGGGSRVSVDIAEVAEEMLELYEPAADDAGFTLISNIVPAPEVLGSRELISQAIANLLDNAFKYARHPDDVDIEPTIELTVAPRPGGGALLSVMDNGPGVSEEDQERILQRFVRLERSRSTMGNGLGLSLVSAIARRHSAQLSIGRGLPQHPGGRALTTNSDYGLGVRIAFPPPPRETKTPLAAAAEKNAATISQNAG</sequence>
<feature type="transmembrane region" description="Helical" evidence="12">
    <location>
        <begin position="31"/>
        <end position="55"/>
    </location>
</feature>
<dbReference type="SUPFAM" id="SSF47384">
    <property type="entry name" value="Homodimeric domain of signal transducing histidine kinase"/>
    <property type="match status" value="1"/>
</dbReference>
<dbReference type="PRINTS" id="PR00344">
    <property type="entry name" value="BCTRLSENSOR"/>
</dbReference>
<evidence type="ECO:0000256" key="4">
    <source>
        <dbReference type="ARBA" id="ARBA00022553"/>
    </source>
</evidence>
<dbReference type="GO" id="GO:0005886">
    <property type="term" value="C:plasma membrane"/>
    <property type="evidence" value="ECO:0007669"/>
    <property type="project" value="TreeGrafter"/>
</dbReference>
<dbReference type="CDD" id="cd06225">
    <property type="entry name" value="HAMP"/>
    <property type="match status" value="1"/>
</dbReference>
<keyword evidence="9" id="KW-0902">Two-component regulatory system</keyword>
<dbReference type="InterPro" id="IPR003660">
    <property type="entry name" value="HAMP_dom"/>
</dbReference>
<feature type="domain" description="Histidine kinase" evidence="13">
    <location>
        <begin position="285"/>
        <end position="517"/>
    </location>
</feature>
<protein>
    <recommendedName>
        <fullName evidence="3">histidine kinase</fullName>
        <ecNumber evidence="3">2.7.13.3</ecNumber>
    </recommendedName>
</protein>
<dbReference type="InterPro" id="IPR036097">
    <property type="entry name" value="HisK_dim/P_sf"/>
</dbReference>
<evidence type="ECO:0000256" key="8">
    <source>
        <dbReference type="ARBA" id="ARBA00022989"/>
    </source>
</evidence>
<evidence type="ECO:0000313" key="15">
    <source>
        <dbReference type="EMBL" id="RFB05942.1"/>
    </source>
</evidence>
<dbReference type="SUPFAM" id="SSF158472">
    <property type="entry name" value="HAMP domain-like"/>
    <property type="match status" value="1"/>
</dbReference>
<evidence type="ECO:0000256" key="2">
    <source>
        <dbReference type="ARBA" id="ARBA00004370"/>
    </source>
</evidence>
<evidence type="ECO:0000256" key="3">
    <source>
        <dbReference type="ARBA" id="ARBA00012438"/>
    </source>
</evidence>
<dbReference type="InterPro" id="IPR004358">
    <property type="entry name" value="Sig_transdc_His_kin-like_C"/>
</dbReference>